<comment type="cofactor">
    <cofactor evidence="1">
        <name>Mn(2+)</name>
        <dbReference type="ChEBI" id="CHEBI:29035"/>
    </cofactor>
</comment>
<dbReference type="EC" id="5.4.2.12" evidence="4"/>
<dbReference type="HOGENOM" id="CLU_026099_2_0_1"/>
<sequence length="503" mass="55947">MRNVCLVVIDGWGHLESRTQGNAVSESECRWMRALSWGRCSLLLHAHGRYVGLPDGLMGNSEVGHLTIGSGRIIEQDILRIDRAIEEGRLKKIVDEVLQGGRGRIHVVGMVSDGGVHSHIRHLKGILESLKGRNEEVFIHCISDGRDTEPQVFLKYLEEIKNFCRDIGTGKIASVAGRFYSMDRANNEERTELSFKTMTSGKEIGEDAEDYVLGMYKEGLGDETLRPFLVDKAGRISREDTIIFFNFRADRMRQIASRFAKNGNNIVTMTEYKKNLKSKVLFGKVCAKNTLAEVLSDRGIRHTHIAEKEKEAHVTYFFNGGREQPFLWQKTIILPSPDVESFDTVPSMASKEVTEYVIAEIRDGVPMVIANLAPPDMVGHTGNLEATKMAVEAVDGCIGTIYRACIENKYTLIVTADHGNAERMTDGRGNCCKTHTTSKVPLIVCGEEVGEFSSSWGYTDTDYSLRDIAPTVLEIMGIPKPDEMTGRSVLGAFGHTLPARDNQ</sequence>
<dbReference type="GO" id="GO:0030145">
    <property type="term" value="F:manganese ion binding"/>
    <property type="evidence" value="ECO:0007669"/>
    <property type="project" value="InterPro"/>
</dbReference>
<dbReference type="Gene3D" id="3.40.720.10">
    <property type="entry name" value="Alkaline Phosphatase, subunit A"/>
    <property type="match status" value="1"/>
</dbReference>
<evidence type="ECO:0000313" key="14">
    <source>
        <dbReference type="EMBL" id="ADM12426.1"/>
    </source>
</evidence>
<evidence type="ECO:0000256" key="2">
    <source>
        <dbReference type="ARBA" id="ARBA00004798"/>
    </source>
</evidence>
<feature type="binding site" evidence="10">
    <location>
        <position position="117"/>
    </location>
    <ligand>
        <name>substrate</name>
    </ligand>
</feature>
<feature type="binding site" evidence="10">
    <location>
        <begin position="248"/>
        <end position="251"/>
    </location>
    <ligand>
        <name>substrate</name>
    </ligand>
</feature>
<keyword evidence="7 11" id="KW-0464">Manganese</keyword>
<protein>
    <recommendedName>
        <fullName evidence="4">phosphoglycerate mutase (2,3-diphosphoglycerate-independent)</fullName>
        <ecNumber evidence="4">5.4.2.12</ecNumber>
    </recommendedName>
</protein>
<evidence type="ECO:0000259" key="12">
    <source>
        <dbReference type="Pfam" id="PF01676"/>
    </source>
</evidence>
<evidence type="ECO:0000256" key="1">
    <source>
        <dbReference type="ARBA" id="ARBA00001936"/>
    </source>
</evidence>
<feature type="binding site" evidence="11">
    <location>
        <position position="61"/>
    </location>
    <ligand>
        <name>Mn(2+)</name>
        <dbReference type="ChEBI" id="CHEBI:29035"/>
        <label>2</label>
    </ligand>
</feature>
<evidence type="ECO:0000256" key="10">
    <source>
        <dbReference type="PIRSR" id="PIRSR001492-2"/>
    </source>
</evidence>
<dbReference type="EMBL" id="CP001951">
    <property type="protein sequence ID" value="ADM12426.1"/>
    <property type="molecule type" value="Genomic_DNA"/>
</dbReference>
<dbReference type="GO" id="GO:0005737">
    <property type="term" value="C:cytoplasm"/>
    <property type="evidence" value="ECO:0007669"/>
    <property type="project" value="InterPro"/>
</dbReference>
<dbReference type="Pfam" id="PF01676">
    <property type="entry name" value="Metalloenzyme"/>
    <property type="match status" value="1"/>
</dbReference>
<feature type="active site" description="Phosphoserine intermediate" evidence="9">
    <location>
        <position position="61"/>
    </location>
</feature>
<feature type="binding site" evidence="10">
    <location>
        <begin position="146"/>
        <end position="147"/>
    </location>
    <ligand>
        <name>substrate</name>
    </ligand>
</feature>
<reference evidence="14 15" key="1">
    <citation type="journal article" date="2010" name="Nat. Commun.">
        <title>The complete sequence of the smallest known nuclear genome from the microsporidian Encephalitozoon intestinalis.</title>
        <authorList>
            <person name="Corradi N."/>
            <person name="Pombert J.-F."/>
            <person name="Farinelli L."/>
            <person name="Didier E.S."/>
            <person name="Keeling P.J."/>
        </authorList>
    </citation>
    <scope>NUCLEOTIDE SEQUENCE [LARGE SCALE GENOMIC DNA]</scope>
    <source>
        <strain evidence="14 15">ATCC 50506</strain>
    </source>
</reference>
<dbReference type="PIRSF" id="PIRSF001492">
    <property type="entry name" value="IPGAM"/>
    <property type="match status" value="1"/>
</dbReference>
<dbReference type="CDD" id="cd16010">
    <property type="entry name" value="iPGM"/>
    <property type="match status" value="1"/>
</dbReference>
<evidence type="ECO:0000256" key="9">
    <source>
        <dbReference type="PIRSR" id="PIRSR001492-1"/>
    </source>
</evidence>
<feature type="binding site" evidence="11">
    <location>
        <position position="10"/>
    </location>
    <ligand>
        <name>Mn(2+)</name>
        <dbReference type="ChEBI" id="CHEBI:29035"/>
        <label>2</label>
    </ligand>
</feature>
<evidence type="ECO:0000259" key="13">
    <source>
        <dbReference type="Pfam" id="PF06415"/>
    </source>
</evidence>
<feature type="binding site" evidence="10">
    <location>
        <position position="178"/>
    </location>
    <ligand>
        <name>substrate</name>
    </ligand>
</feature>
<feature type="binding site" evidence="11">
    <location>
        <position position="380"/>
    </location>
    <ligand>
        <name>Mn(2+)</name>
        <dbReference type="ChEBI" id="CHEBI:29035"/>
        <label>1</label>
    </ligand>
</feature>
<dbReference type="GO" id="GO:0004619">
    <property type="term" value="F:phosphoglycerate mutase activity"/>
    <property type="evidence" value="ECO:0007669"/>
    <property type="project" value="UniProtKB-EC"/>
</dbReference>
<dbReference type="GeneID" id="9699491"/>
<keyword evidence="15" id="KW-1185">Reference proteome</keyword>
<feature type="binding site" evidence="11">
    <location>
        <position position="418"/>
    </location>
    <ligand>
        <name>Mn(2+)</name>
        <dbReference type="ChEBI" id="CHEBI:29035"/>
        <label>2</label>
    </ligand>
</feature>
<dbReference type="KEGG" id="ein:Eint_101000"/>
<feature type="binding site" evidence="11">
    <location>
        <position position="435"/>
    </location>
    <ligand>
        <name>Mn(2+)</name>
        <dbReference type="ChEBI" id="CHEBI:29035"/>
        <label>1</label>
    </ligand>
</feature>
<feature type="binding site" evidence="11">
    <location>
        <position position="417"/>
    </location>
    <ligand>
        <name>Mn(2+)</name>
        <dbReference type="ChEBI" id="CHEBI:29035"/>
        <label>2</label>
    </ligand>
</feature>
<reference evidence="14 15" key="2">
    <citation type="journal article" date="2012" name="Proc. Natl. Acad. Sci. U.S.A.">
        <title>Gain and loss of multiple functionally related, horizontally transferred genes in the reduced genomes of two microsporidian parasites.</title>
        <authorList>
            <person name="Pombert J.-F."/>
            <person name="Selman M."/>
            <person name="Burki F."/>
            <person name="Bardell F.T."/>
            <person name="Farinelli L."/>
            <person name="Solter L.F."/>
            <person name="Whitman D.W."/>
            <person name="Weiss L.M."/>
            <person name="Corradi N."/>
            <person name="Keeling P.J."/>
        </authorList>
    </citation>
    <scope>NUCLEOTIDE SEQUENCE [LARGE SCALE GENOMIC DNA]</scope>
    <source>
        <strain evidence="14 15">ATCC 50506</strain>
    </source>
</reference>
<dbReference type="InterPro" id="IPR017850">
    <property type="entry name" value="Alkaline_phosphatase_core_sf"/>
</dbReference>
<feature type="binding site" evidence="10">
    <location>
        <position position="184"/>
    </location>
    <ligand>
        <name>substrate</name>
    </ligand>
</feature>
<evidence type="ECO:0000256" key="3">
    <source>
        <dbReference type="ARBA" id="ARBA00008819"/>
    </source>
</evidence>
<dbReference type="UniPathway" id="UPA00109">
    <property type="reaction ID" value="UER00186"/>
</dbReference>
<dbReference type="PANTHER" id="PTHR31637:SF0">
    <property type="entry name" value="2,3-BISPHOSPHOGLYCERATE-INDEPENDENT PHOSPHOGLYCERATE MUTASE"/>
    <property type="match status" value="1"/>
</dbReference>
<dbReference type="InterPro" id="IPR005995">
    <property type="entry name" value="Pgm_bpd_ind"/>
</dbReference>
<proteinExistence type="inferred from homology"/>
<gene>
    <name evidence="14" type="ORF">Eint_101000</name>
</gene>
<accession>E0S9P1</accession>
<evidence type="ECO:0000256" key="11">
    <source>
        <dbReference type="PIRSR" id="PIRSR001492-3"/>
    </source>
</evidence>
<feature type="domain" description="BPG-independent PGAM N-terminal" evidence="13">
    <location>
        <begin position="86"/>
        <end position="273"/>
    </location>
</feature>
<feature type="domain" description="Metalloenzyme" evidence="12">
    <location>
        <begin position="3"/>
        <end position="479"/>
    </location>
</feature>
<dbReference type="Proteomes" id="UP000002313">
    <property type="component" value="Chromosome X"/>
</dbReference>
<dbReference type="OrthoDB" id="1886626at2759"/>
<evidence type="ECO:0000256" key="4">
    <source>
        <dbReference type="ARBA" id="ARBA00012026"/>
    </source>
</evidence>
<dbReference type="Gene3D" id="3.40.1450.10">
    <property type="entry name" value="BPG-independent phosphoglycerate mutase, domain B"/>
    <property type="match status" value="1"/>
</dbReference>
<name>E0S9P1_ENCIT</name>
<dbReference type="InterPro" id="IPR011258">
    <property type="entry name" value="BPG-indep_PGM_N"/>
</dbReference>
<evidence type="ECO:0000256" key="8">
    <source>
        <dbReference type="ARBA" id="ARBA00023235"/>
    </source>
</evidence>
<organism evidence="14 15">
    <name type="scientific">Encephalitozoon intestinalis (strain ATCC 50506)</name>
    <name type="common">Microsporidian parasite</name>
    <name type="synonym">Septata intestinalis</name>
    <dbReference type="NCBI Taxonomy" id="876142"/>
    <lineage>
        <taxon>Eukaryota</taxon>
        <taxon>Fungi</taxon>
        <taxon>Fungi incertae sedis</taxon>
        <taxon>Microsporidia</taxon>
        <taxon>Unikaryonidae</taxon>
        <taxon>Encephalitozoon</taxon>
    </lineage>
</organism>
<dbReference type="Pfam" id="PF06415">
    <property type="entry name" value="iPGM_N"/>
    <property type="match status" value="1"/>
</dbReference>
<dbReference type="GO" id="GO:0006007">
    <property type="term" value="P:glucose catabolic process"/>
    <property type="evidence" value="ECO:0007669"/>
    <property type="project" value="InterPro"/>
</dbReference>
<dbReference type="SUPFAM" id="SSF53649">
    <property type="entry name" value="Alkaline phosphatase-like"/>
    <property type="match status" value="1"/>
</dbReference>
<keyword evidence="6" id="KW-0324">Glycolysis</keyword>
<dbReference type="NCBIfam" id="TIGR01307">
    <property type="entry name" value="pgm_bpd_ind"/>
    <property type="match status" value="1"/>
</dbReference>
<dbReference type="InterPro" id="IPR036646">
    <property type="entry name" value="PGAM_B_sf"/>
</dbReference>
<dbReference type="SUPFAM" id="SSF64158">
    <property type="entry name" value="2,3-Bisphosphoglycerate-independent phosphoglycerate mutase, substrate-binding domain"/>
    <property type="match status" value="1"/>
</dbReference>
<feature type="binding site" evidence="11">
    <location>
        <position position="376"/>
    </location>
    <ligand>
        <name>Mn(2+)</name>
        <dbReference type="ChEBI" id="CHEBI:29035"/>
        <label>1</label>
    </ligand>
</feature>
<evidence type="ECO:0000256" key="6">
    <source>
        <dbReference type="ARBA" id="ARBA00023152"/>
    </source>
</evidence>
<comment type="pathway">
    <text evidence="2">Carbohydrate degradation; glycolysis; pyruvate from D-glyceraldehyde 3-phosphate: step 3/5.</text>
</comment>
<dbReference type="AlphaFoldDB" id="E0S9P1"/>
<feature type="binding site" evidence="10">
    <location>
        <position position="310"/>
    </location>
    <ligand>
        <name>substrate</name>
    </ligand>
</feature>
<dbReference type="GO" id="GO:0006096">
    <property type="term" value="P:glycolytic process"/>
    <property type="evidence" value="ECO:0007669"/>
    <property type="project" value="UniProtKB-UniPathway"/>
</dbReference>
<keyword evidence="8" id="KW-0413">Isomerase</keyword>
<keyword evidence="5 11" id="KW-0479">Metal-binding</keyword>
<evidence type="ECO:0000256" key="5">
    <source>
        <dbReference type="ARBA" id="ARBA00022723"/>
    </source>
</evidence>
<dbReference type="HAMAP" id="MF_01038">
    <property type="entry name" value="GpmI"/>
    <property type="match status" value="1"/>
</dbReference>
<dbReference type="InterPro" id="IPR006124">
    <property type="entry name" value="Metalloenzyme"/>
</dbReference>
<dbReference type="PANTHER" id="PTHR31637">
    <property type="entry name" value="2,3-BISPHOSPHOGLYCERATE-INDEPENDENT PHOSPHOGLYCERATE MUTASE"/>
    <property type="match status" value="1"/>
</dbReference>
<dbReference type="RefSeq" id="XP_003073786.1">
    <property type="nucleotide sequence ID" value="XM_003073740.1"/>
</dbReference>
<dbReference type="VEuPathDB" id="MicrosporidiaDB:Eint_101000"/>
<evidence type="ECO:0000313" key="15">
    <source>
        <dbReference type="Proteomes" id="UP000002313"/>
    </source>
</evidence>
<evidence type="ECO:0000256" key="7">
    <source>
        <dbReference type="ARBA" id="ARBA00023211"/>
    </source>
</evidence>
<comment type="similarity">
    <text evidence="3">Belongs to the BPG-independent phosphoglycerate mutase family.</text>
</comment>